<feature type="transmembrane region" description="Helical" evidence="6">
    <location>
        <begin position="297"/>
        <end position="330"/>
    </location>
</feature>
<dbReference type="NCBIfam" id="NF037979">
    <property type="entry name" value="Na_transp"/>
    <property type="match status" value="1"/>
</dbReference>
<keyword evidence="5 6" id="KW-0472">Membrane</keyword>
<evidence type="ECO:0000256" key="2">
    <source>
        <dbReference type="ARBA" id="ARBA00022448"/>
    </source>
</evidence>
<dbReference type="EMBL" id="JAJEKE010000003">
    <property type="protein sequence ID" value="MCQ1529129.1"/>
    <property type="molecule type" value="Genomic_DNA"/>
</dbReference>
<sequence>MSEKRETWASRVGFIAATIGMAIGTGNIWRFPRVAANNGGGPFIIAWTVALFVWAIPLHMGEMTMGRKTGLGTIGAFRDFMGKKYAWMGTWIAMVCLLLMSYYSVVMGWCLKYFTLAATGTFKAGLTTEQTEAIWSNFTASGGEVAIFHFICMAIAGYIIYRGVQNGIEKFSKVMIPVLFLLLAVAMVRAVTLPGAYKGLEYLFNPKFEMLKNPKIWLEAFTQVAWSTGAGWGFIITLSTYTKKKEDVPGNCFTMGISDNVGALLAGMVVLPAIFALSPSMEYTTQALTSGNTGLTFIYLAQLFGSMPGGYIIGTLFFFSMAVAALTSLIPMIEVVVRNIMDTGVPRHKATIIVSIIGFVFGLPSALNVNFLDNQDWVWGVGLLVSGLFVSFALMKYGVEQARQNVINTPWADFKIGKWWNICIYAFPAIFAALFGWWMWQGIVGYPDNWMSPFETFNAGTIIVQFGLLILFGILTNNYFCRKIGKGRDITQLDEDEDEAVVVKNTGAAKEAK</sequence>
<reference evidence="7 8" key="1">
    <citation type="submission" date="2021-10" db="EMBL/GenBank/DDBJ databases">
        <title>Lutispora strain m25 sp. nov., a thermophilic, non-spore-forming bacterium isolated from a lab-scale methanogenic bioreactor digesting anaerobic sludge.</title>
        <authorList>
            <person name="El Houari A."/>
            <person name="Mcdonald J."/>
        </authorList>
    </citation>
    <scope>NUCLEOTIDE SEQUENCE [LARGE SCALE GENOMIC DNA]</scope>
    <source>
        <strain evidence="8">m25</strain>
    </source>
</reference>
<feature type="transmembrane region" description="Helical" evidence="6">
    <location>
        <begin position="377"/>
        <end position="399"/>
    </location>
</feature>
<comment type="caution">
    <text evidence="7">The sequence shown here is derived from an EMBL/GenBank/DDBJ whole genome shotgun (WGS) entry which is preliminary data.</text>
</comment>
<dbReference type="PROSITE" id="PS50267">
    <property type="entry name" value="NA_NEUROTRAN_SYMP_3"/>
    <property type="match status" value="1"/>
</dbReference>
<feature type="transmembrane region" description="Helical" evidence="6">
    <location>
        <begin position="460"/>
        <end position="480"/>
    </location>
</feature>
<organism evidence="7 8">
    <name type="scientific">Lutispora saccharofermentans</name>
    <dbReference type="NCBI Taxonomy" id="3024236"/>
    <lineage>
        <taxon>Bacteria</taxon>
        <taxon>Bacillati</taxon>
        <taxon>Bacillota</taxon>
        <taxon>Clostridia</taxon>
        <taxon>Lutisporales</taxon>
        <taxon>Lutisporaceae</taxon>
        <taxon>Lutispora</taxon>
    </lineage>
</organism>
<dbReference type="Gene3D" id="1.20.1740.10">
    <property type="entry name" value="Amino acid/polyamine transporter I"/>
    <property type="match status" value="1"/>
</dbReference>
<feature type="transmembrane region" description="Helical" evidence="6">
    <location>
        <begin position="419"/>
        <end position="440"/>
    </location>
</feature>
<gene>
    <name evidence="7" type="ORF">LJD61_06145</name>
</gene>
<feature type="transmembrane region" description="Helical" evidence="6">
    <location>
        <begin position="145"/>
        <end position="164"/>
    </location>
</feature>
<dbReference type="Proteomes" id="UP001651880">
    <property type="component" value="Unassembled WGS sequence"/>
</dbReference>
<dbReference type="InterPro" id="IPR037272">
    <property type="entry name" value="SNS_sf"/>
</dbReference>
<dbReference type="SUPFAM" id="SSF161070">
    <property type="entry name" value="SNF-like"/>
    <property type="match status" value="1"/>
</dbReference>
<feature type="transmembrane region" description="Helical" evidence="6">
    <location>
        <begin position="41"/>
        <end position="58"/>
    </location>
</feature>
<feature type="transmembrane region" description="Helical" evidence="6">
    <location>
        <begin position="12"/>
        <end position="29"/>
    </location>
</feature>
<keyword evidence="2" id="KW-0813">Transport</keyword>
<keyword evidence="3 6" id="KW-0812">Transmembrane</keyword>
<evidence type="ECO:0000256" key="5">
    <source>
        <dbReference type="ARBA" id="ARBA00023136"/>
    </source>
</evidence>
<evidence type="ECO:0000313" key="7">
    <source>
        <dbReference type="EMBL" id="MCQ1529129.1"/>
    </source>
</evidence>
<protein>
    <submittedName>
        <fullName evidence="7">Sodium-dependent transporter</fullName>
    </submittedName>
</protein>
<evidence type="ECO:0000256" key="1">
    <source>
        <dbReference type="ARBA" id="ARBA00004141"/>
    </source>
</evidence>
<evidence type="ECO:0000256" key="6">
    <source>
        <dbReference type="SAM" id="Phobius"/>
    </source>
</evidence>
<dbReference type="RefSeq" id="WP_255226645.1">
    <property type="nucleotide sequence ID" value="NZ_JAJEKE010000003.1"/>
</dbReference>
<feature type="transmembrane region" description="Helical" evidence="6">
    <location>
        <begin position="350"/>
        <end position="371"/>
    </location>
</feature>
<proteinExistence type="predicted"/>
<accession>A0ABT1NET3</accession>
<feature type="transmembrane region" description="Helical" evidence="6">
    <location>
        <begin position="176"/>
        <end position="196"/>
    </location>
</feature>
<dbReference type="InterPro" id="IPR000175">
    <property type="entry name" value="Na/ntran_symport"/>
</dbReference>
<dbReference type="Pfam" id="PF00209">
    <property type="entry name" value="SNF"/>
    <property type="match status" value="2"/>
</dbReference>
<dbReference type="PRINTS" id="PR00176">
    <property type="entry name" value="NANEUSMPORT"/>
</dbReference>
<keyword evidence="4 6" id="KW-1133">Transmembrane helix</keyword>
<dbReference type="PANTHER" id="PTHR42948:SF1">
    <property type="entry name" value="TRANSPORTER"/>
    <property type="match status" value="1"/>
</dbReference>
<dbReference type="PANTHER" id="PTHR42948">
    <property type="entry name" value="TRANSPORTER"/>
    <property type="match status" value="1"/>
</dbReference>
<evidence type="ECO:0000313" key="8">
    <source>
        <dbReference type="Proteomes" id="UP001651880"/>
    </source>
</evidence>
<name>A0ABT1NET3_9FIRM</name>
<feature type="transmembrane region" description="Helical" evidence="6">
    <location>
        <begin position="216"/>
        <end position="241"/>
    </location>
</feature>
<evidence type="ECO:0000256" key="3">
    <source>
        <dbReference type="ARBA" id="ARBA00022692"/>
    </source>
</evidence>
<feature type="transmembrane region" description="Helical" evidence="6">
    <location>
        <begin position="253"/>
        <end position="277"/>
    </location>
</feature>
<dbReference type="CDD" id="cd10336">
    <property type="entry name" value="SLC6sbd_Tyt1-Like"/>
    <property type="match status" value="1"/>
</dbReference>
<evidence type="ECO:0000256" key="4">
    <source>
        <dbReference type="ARBA" id="ARBA00022989"/>
    </source>
</evidence>
<feature type="transmembrane region" description="Helical" evidence="6">
    <location>
        <begin position="85"/>
        <end position="105"/>
    </location>
</feature>
<keyword evidence="8" id="KW-1185">Reference proteome</keyword>
<dbReference type="InterPro" id="IPR047218">
    <property type="entry name" value="YocR/YhdH-like"/>
</dbReference>
<comment type="subcellular location">
    <subcellularLocation>
        <location evidence="1">Membrane</location>
        <topology evidence="1">Multi-pass membrane protein</topology>
    </subcellularLocation>
</comment>